<dbReference type="InterPro" id="IPR012042">
    <property type="entry name" value="NeuTTM/CthTTM-like"/>
</dbReference>
<sequence>MKTEIEIERKWLVRPTDEFFKMLESADCIESISQDYLYGDKMLSSRIRVINGVEAVLTIKESTDMVEKCEEKHFPISLDSALNHLKSSCKTINKKRYHVKWADGFVIHFDVFSGYLSGHITAEIEKLPLEKSIEFPCCFDREVTKEAWAKNVNLFDSHSKGLIPRLTA</sequence>
<dbReference type="PIRSF" id="PIRSF016487">
    <property type="entry name" value="CYTH_UCP016487"/>
    <property type="match status" value="1"/>
</dbReference>
<feature type="active site" description="Proton acceptor" evidence="1">
    <location>
        <position position="36"/>
    </location>
</feature>
<dbReference type="PANTHER" id="PTHR40114">
    <property type="entry name" value="SLR0698 PROTEIN"/>
    <property type="match status" value="1"/>
</dbReference>
<dbReference type="Pfam" id="PF01928">
    <property type="entry name" value="CYTH"/>
    <property type="match status" value="1"/>
</dbReference>
<evidence type="ECO:0000313" key="3">
    <source>
        <dbReference type="EMBL" id="HAS8538376.1"/>
    </source>
</evidence>
<feature type="domain" description="CYTH" evidence="2">
    <location>
        <begin position="4"/>
        <end position="114"/>
    </location>
</feature>
<evidence type="ECO:0000256" key="1">
    <source>
        <dbReference type="PIRSR" id="PIRSR016487-1"/>
    </source>
</evidence>
<reference evidence="3" key="2">
    <citation type="submission" date="2019-01" db="EMBL/GenBank/DDBJ databases">
        <authorList>
            <consortium name="NCBI Pathogen Detection Project"/>
        </authorList>
    </citation>
    <scope>NUCLEOTIDE SEQUENCE</scope>
    <source>
        <strain evidence="3">BCW_3452</strain>
    </source>
</reference>
<organism evidence="3">
    <name type="scientific">Vibrio vulnificus</name>
    <dbReference type="NCBI Taxonomy" id="672"/>
    <lineage>
        <taxon>Bacteria</taxon>
        <taxon>Pseudomonadati</taxon>
        <taxon>Pseudomonadota</taxon>
        <taxon>Gammaproteobacteria</taxon>
        <taxon>Vibrionales</taxon>
        <taxon>Vibrionaceae</taxon>
        <taxon>Vibrio</taxon>
    </lineage>
</organism>
<proteinExistence type="predicted"/>
<gene>
    <name evidence="3" type="ORF">I7730_00995</name>
</gene>
<dbReference type="AlphaFoldDB" id="A0A8H9K5L1"/>
<name>A0A8H9K5L1_VIBVL</name>
<dbReference type="EMBL" id="DACRBY010000001">
    <property type="protein sequence ID" value="HAS8538376.1"/>
    <property type="molecule type" value="Genomic_DNA"/>
</dbReference>
<reference evidence="3" key="1">
    <citation type="journal article" date="2018" name="Genome Biol.">
        <title>SKESA: strategic k-mer extension for scrupulous assemblies.</title>
        <authorList>
            <person name="Souvorov A."/>
            <person name="Agarwala R."/>
            <person name="Lipman D.J."/>
        </authorList>
    </citation>
    <scope>NUCLEOTIDE SEQUENCE</scope>
    <source>
        <strain evidence="3">BCW_3452</strain>
    </source>
</reference>
<protein>
    <recommendedName>
        <fullName evidence="2">CYTH domain-containing protein</fullName>
    </recommendedName>
</protein>
<dbReference type="Proteomes" id="UP000863257">
    <property type="component" value="Unassembled WGS sequence"/>
</dbReference>
<dbReference type="InterPro" id="IPR033469">
    <property type="entry name" value="CYTH-like_dom_sf"/>
</dbReference>
<dbReference type="InterPro" id="IPR023577">
    <property type="entry name" value="CYTH_domain"/>
</dbReference>
<dbReference type="SUPFAM" id="SSF55154">
    <property type="entry name" value="CYTH-like phosphatases"/>
    <property type="match status" value="1"/>
</dbReference>
<accession>A0A8H9K5L1</accession>
<dbReference type="Gene3D" id="2.40.320.10">
    <property type="entry name" value="Hypothetical Protein Pfu-838710-001"/>
    <property type="match status" value="1"/>
</dbReference>
<comment type="caution">
    <text evidence="3">The sequence shown here is derived from an EMBL/GenBank/DDBJ whole genome shotgun (WGS) entry which is preliminary data.</text>
</comment>
<evidence type="ECO:0000259" key="2">
    <source>
        <dbReference type="Pfam" id="PF01928"/>
    </source>
</evidence>
<dbReference type="PANTHER" id="PTHR40114:SF1">
    <property type="entry name" value="SLR0698 PROTEIN"/>
    <property type="match status" value="1"/>
</dbReference>